<sequence length="704" mass="81388">MRSPAIRTDYKVYIMHGAFKKKLFFFVLFLVSSAVFADNAKAIAYKYYLKGVNYEQSLYAFEARTAFQKALALDPKNPGYLTHYAWFLHLFGFMEQATVAFQKALNHPQGTNMYQGLAWDEFYLGNLAESQRDFKHFYTSRWLNSNYTNAFIKAPLMANRENELKIYELKQKLARDPYNLALQKDLFNNYIYHNEYDHAIALGRILIANKKTDNFTRLEFARTLFKNKQYDLAAAQYEQLMQRFPHNAFLAYEWGSKLVELRQYDAAYKMLAQSLEYYPSPEAKEALAKLAAQKGMCDTALHLLLEVSDKRSTGYLLGMGDAYRKCGEYRQANAYYQKVLQKYPYNSDALWGILSSTAAAHEYEGNRVAYDRWQEVYNWERSFLQEQLVDYYQSPMIPISADFYDSSNTFRRQDAGVAADFYAIANTRLNLSEAYSGFEQNGFDSISRNMVQLQGSKLFTEHWQLFAGISDKVYSNGFNNINGNVAVQYSWSETLNATLGFNHSDIIDTEPPFSIQIYNYIVAIGAVGLNIRTDDYSGSMYYQPTQNLSLWGKGVYGKYSDGNNKTQVSFEANYKLINIPQIRIIYDFFYLNYSNPAPIFTQDHHSQSAYYDPLDFQVHTGKVRIEHYVTSKLRLGIEDGLSFFPQNSSYGNAVAGYMDYKIVTHWGMRLGAQYYNQNNSIFRTNRNGGPFWAKAASLSFIYKV</sequence>
<protein>
    <submittedName>
        <fullName evidence="4">Flp pilus assembly protein TadD, contains TPR repeats</fullName>
    </submittedName>
    <submittedName>
        <fullName evidence="3">Tetratricopeptide repeat protein</fullName>
    </submittedName>
</protein>
<keyword evidence="2" id="KW-0732">Signal</keyword>
<dbReference type="InterPro" id="IPR011990">
    <property type="entry name" value="TPR-like_helical_dom_sf"/>
</dbReference>
<dbReference type="Pfam" id="PF13174">
    <property type="entry name" value="TPR_6"/>
    <property type="match status" value="1"/>
</dbReference>
<evidence type="ECO:0000313" key="3">
    <source>
        <dbReference type="EMBL" id="KTD77033.1"/>
    </source>
</evidence>
<feature type="chain" id="PRO_5017004344" evidence="2">
    <location>
        <begin position="38"/>
        <end position="704"/>
    </location>
</feature>
<dbReference type="Proteomes" id="UP000255110">
    <property type="component" value="Unassembled WGS sequence"/>
</dbReference>
<name>A0A378L6Q0_9GAMM</name>
<dbReference type="Gene3D" id="1.25.40.10">
    <property type="entry name" value="Tetratricopeptide repeat domain"/>
    <property type="match status" value="3"/>
</dbReference>
<proteinExistence type="predicted"/>
<keyword evidence="1" id="KW-0802">TPR repeat</keyword>
<dbReference type="PROSITE" id="PS50005">
    <property type="entry name" value="TPR"/>
    <property type="match status" value="2"/>
</dbReference>
<evidence type="ECO:0000256" key="2">
    <source>
        <dbReference type="SAM" id="SignalP"/>
    </source>
</evidence>
<feature type="signal peptide" evidence="2">
    <location>
        <begin position="1"/>
        <end position="37"/>
    </location>
</feature>
<evidence type="ECO:0000256" key="1">
    <source>
        <dbReference type="PROSITE-ProRule" id="PRU00339"/>
    </source>
</evidence>
<dbReference type="AlphaFoldDB" id="A0A378L6Q0"/>
<organism evidence="4 6">
    <name type="scientific">Legionella steigerwaltii</name>
    <dbReference type="NCBI Taxonomy" id="460"/>
    <lineage>
        <taxon>Bacteria</taxon>
        <taxon>Pseudomonadati</taxon>
        <taxon>Pseudomonadota</taxon>
        <taxon>Gammaproteobacteria</taxon>
        <taxon>Legionellales</taxon>
        <taxon>Legionellaceae</taxon>
        <taxon>Legionella</taxon>
    </lineage>
</organism>
<gene>
    <name evidence="3" type="ORF">Lstg_2276</name>
    <name evidence="4" type="ORF">NCTC11991_01059</name>
</gene>
<dbReference type="SUPFAM" id="SSF48452">
    <property type="entry name" value="TPR-like"/>
    <property type="match status" value="1"/>
</dbReference>
<dbReference type="Proteomes" id="UP000054820">
    <property type="component" value="Unassembled WGS sequence"/>
</dbReference>
<evidence type="ECO:0000313" key="5">
    <source>
        <dbReference type="Proteomes" id="UP000054820"/>
    </source>
</evidence>
<evidence type="ECO:0000313" key="4">
    <source>
        <dbReference type="EMBL" id="STY22473.1"/>
    </source>
</evidence>
<dbReference type="SMART" id="SM00028">
    <property type="entry name" value="TPR"/>
    <property type="match status" value="4"/>
</dbReference>
<dbReference type="EMBL" id="LNYZ01000015">
    <property type="protein sequence ID" value="KTD77033.1"/>
    <property type="molecule type" value="Genomic_DNA"/>
</dbReference>
<dbReference type="EMBL" id="UGOY01000001">
    <property type="protein sequence ID" value="STY22473.1"/>
    <property type="molecule type" value="Genomic_DNA"/>
</dbReference>
<evidence type="ECO:0000313" key="6">
    <source>
        <dbReference type="Proteomes" id="UP000255110"/>
    </source>
</evidence>
<feature type="repeat" description="TPR" evidence="1">
    <location>
        <begin position="313"/>
        <end position="346"/>
    </location>
</feature>
<keyword evidence="5" id="KW-1185">Reference proteome</keyword>
<dbReference type="Pfam" id="PF14559">
    <property type="entry name" value="TPR_19"/>
    <property type="match status" value="1"/>
</dbReference>
<reference evidence="4 6" key="2">
    <citation type="submission" date="2018-06" db="EMBL/GenBank/DDBJ databases">
        <authorList>
            <consortium name="Pathogen Informatics"/>
            <person name="Doyle S."/>
        </authorList>
    </citation>
    <scope>NUCLEOTIDE SEQUENCE [LARGE SCALE GENOMIC DNA]</scope>
    <source>
        <strain evidence="4 6">NCTC11991</strain>
    </source>
</reference>
<reference evidence="3 5" key="1">
    <citation type="submission" date="2015-11" db="EMBL/GenBank/DDBJ databases">
        <title>Genomic analysis of 38 Legionella species identifies large and diverse effector repertoires.</title>
        <authorList>
            <person name="Burstein D."/>
            <person name="Amaro F."/>
            <person name="Zusman T."/>
            <person name="Lifshitz Z."/>
            <person name="Cohen O."/>
            <person name="Gilbert J.A."/>
            <person name="Pupko T."/>
            <person name="Shuman H.A."/>
            <person name="Segal G."/>
        </authorList>
    </citation>
    <scope>NUCLEOTIDE SEQUENCE [LARGE SCALE GENOMIC DNA]</scope>
    <source>
        <strain evidence="3 5">SC-18-C9</strain>
    </source>
</reference>
<feature type="repeat" description="TPR" evidence="1">
    <location>
        <begin position="44"/>
        <end position="77"/>
    </location>
</feature>
<dbReference type="InterPro" id="IPR019734">
    <property type="entry name" value="TPR_rpt"/>
</dbReference>
<accession>A0A378L6Q0</accession>
<dbReference type="OrthoDB" id="9814220at2"/>
<dbReference type="STRING" id="460.Lstg_2276"/>